<proteinExistence type="predicted"/>
<evidence type="ECO:0000313" key="2">
    <source>
        <dbReference type="Proteomes" id="UP000215086"/>
    </source>
</evidence>
<name>A0A286RI70_9BACT</name>
<dbReference type="Proteomes" id="UP000215086">
    <property type="component" value="Chromosome"/>
</dbReference>
<gene>
    <name evidence="1" type="ORF">THTE_3057</name>
</gene>
<protein>
    <submittedName>
        <fullName evidence="1">Uncharacterized protein</fullName>
    </submittedName>
</protein>
<dbReference type="EMBL" id="CP018477">
    <property type="protein sequence ID" value="ASV75659.1"/>
    <property type="molecule type" value="Genomic_DNA"/>
</dbReference>
<keyword evidence="2" id="KW-1185">Reference proteome</keyword>
<sequence length="77" mass="8906">MTFRLMVQDGSGHVPARIPRLTWLMGNSFEPNLGGFPSVVDNNPYCKPLPTPLQTVWNIWRRNARVKQRQSRQSLEN</sequence>
<organism evidence="1 2">
    <name type="scientific">Thermogutta terrifontis</name>
    <dbReference type="NCBI Taxonomy" id="1331910"/>
    <lineage>
        <taxon>Bacteria</taxon>
        <taxon>Pseudomonadati</taxon>
        <taxon>Planctomycetota</taxon>
        <taxon>Planctomycetia</taxon>
        <taxon>Pirellulales</taxon>
        <taxon>Thermoguttaceae</taxon>
        <taxon>Thermogutta</taxon>
    </lineage>
</organism>
<evidence type="ECO:0000313" key="1">
    <source>
        <dbReference type="EMBL" id="ASV75659.1"/>
    </source>
</evidence>
<dbReference type="KEGG" id="ttf:THTE_3057"/>
<dbReference type="AlphaFoldDB" id="A0A286RI70"/>
<accession>A0A286RI70</accession>
<reference evidence="1 2" key="1">
    <citation type="journal article" name="Front. Microbiol.">
        <title>Sugar Metabolism of the First Thermophilic Planctomycete Thermogutta terrifontis: Comparative Genomic and Transcriptomic Approaches.</title>
        <authorList>
            <person name="Elcheninov A.G."/>
            <person name="Menzel P."/>
            <person name="Gudbergsdottir S.R."/>
            <person name="Slesarev A.I."/>
            <person name="Kadnikov V.V."/>
            <person name="Krogh A."/>
            <person name="Bonch-Osmolovskaya E.A."/>
            <person name="Peng X."/>
            <person name="Kublanov I.V."/>
        </authorList>
    </citation>
    <scope>NUCLEOTIDE SEQUENCE [LARGE SCALE GENOMIC DNA]</scope>
    <source>
        <strain evidence="1 2">R1</strain>
    </source>
</reference>